<dbReference type="GO" id="GO:0005484">
    <property type="term" value="F:SNAP receptor activity"/>
    <property type="evidence" value="ECO:0007669"/>
    <property type="project" value="TreeGrafter"/>
</dbReference>
<evidence type="ECO:0000313" key="11">
    <source>
        <dbReference type="Proteomes" id="UP000077202"/>
    </source>
</evidence>
<accession>A0A176WUB7</accession>
<evidence type="ECO:0000256" key="8">
    <source>
        <dbReference type="ARBA" id="ARBA00022989"/>
    </source>
</evidence>
<dbReference type="PANTHER" id="PTHR13050:SF7">
    <property type="entry name" value="VESICLE TRANSPORT PROTEIN USE1"/>
    <property type="match status" value="1"/>
</dbReference>
<comment type="caution">
    <text evidence="10">The sequence shown here is derived from an EMBL/GenBank/DDBJ whole genome shotgun (WGS) entry which is preliminary data.</text>
</comment>
<keyword evidence="6" id="KW-0931">ER-Golgi transport</keyword>
<evidence type="ECO:0000256" key="2">
    <source>
        <dbReference type="ARBA" id="ARBA00007891"/>
    </source>
</evidence>
<evidence type="ECO:0000256" key="7">
    <source>
        <dbReference type="ARBA" id="ARBA00022927"/>
    </source>
</evidence>
<evidence type="ECO:0000256" key="6">
    <source>
        <dbReference type="ARBA" id="ARBA00022892"/>
    </source>
</evidence>
<reference evidence="10" key="1">
    <citation type="submission" date="2016-03" db="EMBL/GenBank/DDBJ databases">
        <title>Mechanisms controlling the formation of the plant cell surface in tip-growing cells are functionally conserved among land plants.</title>
        <authorList>
            <person name="Honkanen S."/>
            <person name="Jones V.A."/>
            <person name="Morieri G."/>
            <person name="Champion C."/>
            <person name="Hetherington A.J."/>
            <person name="Kelly S."/>
            <person name="Saint-Marcoux D."/>
            <person name="Proust H."/>
            <person name="Prescott H."/>
            <person name="Dolan L."/>
        </authorList>
    </citation>
    <scope>NUCLEOTIDE SEQUENCE [LARGE SCALE GENOMIC DNA]</scope>
    <source>
        <tissue evidence="10">Whole gametophyte</tissue>
    </source>
</reference>
<name>A0A176WUB7_MARPO</name>
<dbReference type="GO" id="GO:0005789">
    <property type="term" value="C:endoplasmic reticulum membrane"/>
    <property type="evidence" value="ECO:0007669"/>
    <property type="project" value="UniProtKB-SubCell"/>
</dbReference>
<dbReference type="GO" id="GO:0006890">
    <property type="term" value="P:retrograde vesicle-mediated transport, Golgi to endoplasmic reticulum"/>
    <property type="evidence" value="ECO:0007669"/>
    <property type="project" value="TreeGrafter"/>
</dbReference>
<evidence type="ECO:0000256" key="5">
    <source>
        <dbReference type="ARBA" id="ARBA00022824"/>
    </source>
</evidence>
<comment type="subcellular location">
    <subcellularLocation>
        <location evidence="1">Endoplasmic reticulum membrane</location>
        <topology evidence="1">Single-pass type IV membrane protein</topology>
    </subcellularLocation>
</comment>
<gene>
    <name evidence="10" type="ORF">AXG93_3562s1030</name>
</gene>
<evidence type="ECO:0000256" key="9">
    <source>
        <dbReference type="ARBA" id="ARBA00023136"/>
    </source>
</evidence>
<dbReference type="GO" id="GO:0031201">
    <property type="term" value="C:SNARE complex"/>
    <property type="evidence" value="ECO:0007669"/>
    <property type="project" value="TreeGrafter"/>
</dbReference>
<keyword evidence="8" id="KW-1133">Transmembrane helix</keyword>
<comment type="similarity">
    <text evidence="2">Belongs to the USE1 family.</text>
</comment>
<evidence type="ECO:0000256" key="4">
    <source>
        <dbReference type="ARBA" id="ARBA00022692"/>
    </source>
</evidence>
<evidence type="ECO:0000256" key="3">
    <source>
        <dbReference type="ARBA" id="ARBA00022448"/>
    </source>
</evidence>
<keyword evidence="9" id="KW-0472">Membrane</keyword>
<sequence length="247" mass="26997">MGISQAEVKLRRLLAAAPRQSNHAKLLHYVAAMREQLALLTGGGGGGVEGLNQDLRHISEAKAAEYAKSIDEVAEKIDTGTSPDVWESLRSIDDVGMNCRPRLDVEMDEPMLAPPTLSPNLRRRRLQMKEQDEEKKVEGLKLDAASNETISKHRQIQEALTDEMALLSEQMKNNSYMLEKTLKDTGYLVDDAGAAVEPGLARPSAVILLSAEYELTSLQTKASSGNWPAGSGIVHEVIRSMLTCACE</sequence>
<dbReference type="Proteomes" id="UP000077202">
    <property type="component" value="Unassembled WGS sequence"/>
</dbReference>
<dbReference type="AlphaFoldDB" id="A0A176WUB7"/>
<keyword evidence="11" id="KW-1185">Reference proteome</keyword>
<dbReference type="Pfam" id="PF09753">
    <property type="entry name" value="Use1"/>
    <property type="match status" value="1"/>
</dbReference>
<dbReference type="EMBL" id="LVLJ01000052">
    <property type="protein sequence ID" value="OAE35882.1"/>
    <property type="molecule type" value="Genomic_DNA"/>
</dbReference>
<dbReference type="GO" id="GO:0015031">
    <property type="term" value="P:protein transport"/>
    <property type="evidence" value="ECO:0007669"/>
    <property type="project" value="UniProtKB-KW"/>
</dbReference>
<keyword evidence="3" id="KW-0813">Transport</keyword>
<evidence type="ECO:0000313" key="10">
    <source>
        <dbReference type="EMBL" id="OAE35882.1"/>
    </source>
</evidence>
<keyword evidence="5" id="KW-0256">Endoplasmic reticulum</keyword>
<protein>
    <submittedName>
        <fullName evidence="10">Uncharacterized protein</fullName>
    </submittedName>
</protein>
<keyword evidence="7" id="KW-0653">Protein transport</keyword>
<keyword evidence="4" id="KW-0812">Transmembrane</keyword>
<proteinExistence type="inferred from homology"/>
<dbReference type="PANTHER" id="PTHR13050">
    <property type="entry name" value="USE1-LIKE PROTEIN"/>
    <property type="match status" value="1"/>
</dbReference>
<dbReference type="InterPro" id="IPR019150">
    <property type="entry name" value="Vesicle_transport_protein_Use1"/>
</dbReference>
<organism evidence="10 11">
    <name type="scientific">Marchantia polymorpha subsp. ruderalis</name>
    <dbReference type="NCBI Taxonomy" id="1480154"/>
    <lineage>
        <taxon>Eukaryota</taxon>
        <taxon>Viridiplantae</taxon>
        <taxon>Streptophyta</taxon>
        <taxon>Embryophyta</taxon>
        <taxon>Marchantiophyta</taxon>
        <taxon>Marchantiopsida</taxon>
        <taxon>Marchantiidae</taxon>
        <taxon>Marchantiales</taxon>
        <taxon>Marchantiaceae</taxon>
        <taxon>Marchantia</taxon>
    </lineage>
</organism>
<evidence type="ECO:0000256" key="1">
    <source>
        <dbReference type="ARBA" id="ARBA00004163"/>
    </source>
</evidence>